<dbReference type="EMBL" id="JAUZQC010000023">
    <property type="protein sequence ID" value="KAK5850047.1"/>
    <property type="molecule type" value="Genomic_DNA"/>
</dbReference>
<reference evidence="14 15" key="1">
    <citation type="journal article" date="2023" name="Genes (Basel)">
        <title>Chromosome-Level Genome Assembly and Circadian Gene Repertoire of the Patagonia Blennie Eleginops maclovinus-The Closest Ancestral Proxy of Antarctic Cryonotothenioids.</title>
        <authorList>
            <person name="Cheng C.C."/>
            <person name="Rivera-Colon A.G."/>
            <person name="Minhas B.F."/>
            <person name="Wilson L."/>
            <person name="Rayamajhi N."/>
            <person name="Vargas-Chacoff L."/>
            <person name="Catchen J.M."/>
        </authorList>
    </citation>
    <scope>NUCLEOTIDE SEQUENCE [LARGE SCALE GENOMIC DNA]</scope>
    <source>
        <strain evidence="14">JMC-PN-2008</strain>
    </source>
</reference>
<gene>
    <name evidence="14" type="ORF">PBY51_014332</name>
</gene>
<accession>A0AAN8ACI6</accession>
<proteinExistence type="inferred from homology"/>
<evidence type="ECO:0000256" key="5">
    <source>
        <dbReference type="ARBA" id="ARBA00022868"/>
    </source>
</evidence>
<comment type="similarity">
    <text evidence="9">Belongs to the connexin family.</text>
</comment>
<keyword evidence="5 9" id="KW-0303">Gap junction</keyword>
<comment type="subcellular location">
    <subcellularLocation>
        <location evidence="1">Cell junction</location>
        <location evidence="1">Gap junction</location>
    </subcellularLocation>
    <subcellularLocation>
        <location evidence="2 9">Cell membrane</location>
        <topology evidence="2 9">Multi-pass membrane protein</topology>
    </subcellularLocation>
</comment>
<comment type="function">
    <text evidence="9">One gap junction consists of a cluster of closely packed pairs of transmembrane channels, the connexons, through which materials of low MW diffuse from one cell to a neighboring cell.</text>
</comment>
<dbReference type="PANTHER" id="PTHR11984:SF3">
    <property type="entry name" value="GAP JUNCTION DELTA-4 PROTEIN"/>
    <property type="match status" value="1"/>
</dbReference>
<dbReference type="InterPro" id="IPR017990">
    <property type="entry name" value="Connexin_CS"/>
</dbReference>
<dbReference type="PROSITE" id="PS00408">
    <property type="entry name" value="CONNEXINS_2"/>
    <property type="match status" value="1"/>
</dbReference>
<organism evidence="14 15">
    <name type="scientific">Eleginops maclovinus</name>
    <name type="common">Patagonian blennie</name>
    <name type="synonym">Eleginus maclovinus</name>
    <dbReference type="NCBI Taxonomy" id="56733"/>
    <lineage>
        <taxon>Eukaryota</taxon>
        <taxon>Metazoa</taxon>
        <taxon>Chordata</taxon>
        <taxon>Craniata</taxon>
        <taxon>Vertebrata</taxon>
        <taxon>Euteleostomi</taxon>
        <taxon>Actinopterygii</taxon>
        <taxon>Neopterygii</taxon>
        <taxon>Teleostei</taxon>
        <taxon>Neoteleostei</taxon>
        <taxon>Acanthomorphata</taxon>
        <taxon>Eupercaria</taxon>
        <taxon>Perciformes</taxon>
        <taxon>Notothenioidei</taxon>
        <taxon>Eleginopidae</taxon>
        <taxon>Eleginops</taxon>
    </lineage>
</organism>
<comment type="subunit">
    <text evidence="9">A connexon is composed of a hexamer of connexins.</text>
</comment>
<keyword evidence="3" id="KW-1003">Cell membrane</keyword>
<evidence type="ECO:0000256" key="9">
    <source>
        <dbReference type="RuleBase" id="RU000630"/>
    </source>
</evidence>
<keyword evidence="7 11" id="KW-1133">Transmembrane helix</keyword>
<feature type="transmembrane region" description="Helical" evidence="11">
    <location>
        <begin position="205"/>
        <end position="225"/>
    </location>
</feature>
<dbReference type="PROSITE" id="PS00407">
    <property type="entry name" value="CONNEXINS_1"/>
    <property type="match status" value="1"/>
</dbReference>
<dbReference type="Proteomes" id="UP001346869">
    <property type="component" value="Unassembled WGS sequence"/>
</dbReference>
<feature type="transmembrane region" description="Helical" evidence="11">
    <location>
        <begin position="77"/>
        <end position="97"/>
    </location>
</feature>
<feature type="region of interest" description="Disordered" evidence="10">
    <location>
        <begin position="262"/>
        <end position="283"/>
    </location>
</feature>
<evidence type="ECO:0000256" key="7">
    <source>
        <dbReference type="ARBA" id="ARBA00022989"/>
    </source>
</evidence>
<evidence type="ECO:0000256" key="1">
    <source>
        <dbReference type="ARBA" id="ARBA00004610"/>
    </source>
</evidence>
<evidence type="ECO:0000259" key="13">
    <source>
        <dbReference type="SMART" id="SM01089"/>
    </source>
</evidence>
<dbReference type="PRINTS" id="PR00206">
    <property type="entry name" value="CONNEXIN"/>
</dbReference>
<keyword evidence="15" id="KW-1185">Reference proteome</keyword>
<evidence type="ECO:0000256" key="4">
    <source>
        <dbReference type="ARBA" id="ARBA00022692"/>
    </source>
</evidence>
<dbReference type="AlphaFoldDB" id="A0AAN8ACI6"/>
<dbReference type="InterPro" id="IPR013092">
    <property type="entry name" value="Connexin_N"/>
</dbReference>
<evidence type="ECO:0000259" key="12">
    <source>
        <dbReference type="SMART" id="SM00037"/>
    </source>
</evidence>
<feature type="domain" description="Connexin cysteine-rich" evidence="13">
    <location>
        <begin position="158"/>
        <end position="224"/>
    </location>
</feature>
<dbReference type="PANTHER" id="PTHR11984">
    <property type="entry name" value="CONNEXIN"/>
    <property type="match status" value="1"/>
</dbReference>
<dbReference type="Gene3D" id="1.20.1440.80">
    <property type="entry name" value="Gap junction channel protein cysteine-rich domain"/>
    <property type="match status" value="1"/>
</dbReference>
<sequence>MASMTGSEVLFISVNQNITLMGKVWFIVMIFLRVLILLFAGYPLYQDEQERFVCNTLQPGCANVCYDLFSPISLFRFWLVQLVTMCVPYFIFIIYVVHKVSNGLTVDLISSGHIKVLPLFKSHHGSFSKISVNKMAEHPWARCFTGAYILHLLFRTLLEAGFGAAHYYLFGFYIPRRFLCQQPPCTTQVDCYISRPTEKTVMLNFMLGVAALSLFLNVLDFICAIKRSVRQKTKRKLIVEKIYEEEQCFHSGRGATRVIDPNASLAQQDQETEAGPTGSFRKRRASKGSCAGLVLASGQEPACLERASLSHSPSCNTNGNNVYSVTQEEALERNGSEVALCPAEPMGTPRSIRVSKHNRLKPPPPPRRDFGSSSRLAAGPFGEISTATSICTRRMGQYTLVELASGTELQTSEDGQEKRSEWV</sequence>
<evidence type="ECO:0000256" key="8">
    <source>
        <dbReference type="ARBA" id="ARBA00023136"/>
    </source>
</evidence>
<feature type="transmembrane region" description="Helical" evidence="11">
    <location>
        <begin position="152"/>
        <end position="174"/>
    </location>
</feature>
<evidence type="ECO:0000256" key="10">
    <source>
        <dbReference type="SAM" id="MobiDB-lite"/>
    </source>
</evidence>
<reference evidence="14 15" key="2">
    <citation type="journal article" date="2023" name="Mol. Biol. Evol.">
        <title>Genomics of Secondarily Temperate Adaptation in the Only Non-Antarctic Icefish.</title>
        <authorList>
            <person name="Rivera-Colon A.G."/>
            <person name="Rayamajhi N."/>
            <person name="Minhas B.F."/>
            <person name="Madrigal G."/>
            <person name="Bilyk K.T."/>
            <person name="Yoon V."/>
            <person name="Hune M."/>
            <person name="Gregory S."/>
            <person name="Cheng C.H.C."/>
            <person name="Catchen J.M."/>
        </authorList>
    </citation>
    <scope>NUCLEOTIDE SEQUENCE [LARGE SCALE GENOMIC DNA]</scope>
    <source>
        <strain evidence="14">JMC-PN-2008</strain>
    </source>
</reference>
<evidence type="ECO:0000256" key="2">
    <source>
        <dbReference type="ARBA" id="ARBA00004651"/>
    </source>
</evidence>
<evidence type="ECO:0000256" key="11">
    <source>
        <dbReference type="SAM" id="Phobius"/>
    </source>
</evidence>
<feature type="domain" description="Connexin N-terminal" evidence="12">
    <location>
        <begin position="43"/>
        <end position="76"/>
    </location>
</feature>
<dbReference type="SMART" id="SM00037">
    <property type="entry name" value="CNX"/>
    <property type="match status" value="1"/>
</dbReference>
<dbReference type="GO" id="GO:0005922">
    <property type="term" value="C:connexin complex"/>
    <property type="evidence" value="ECO:0007669"/>
    <property type="project" value="InterPro"/>
</dbReference>
<keyword evidence="6" id="KW-0965">Cell junction</keyword>
<dbReference type="Pfam" id="PF00029">
    <property type="entry name" value="Connexin"/>
    <property type="match status" value="1"/>
</dbReference>
<dbReference type="InterPro" id="IPR000500">
    <property type="entry name" value="Connexin"/>
</dbReference>
<keyword evidence="8 11" id="KW-0472">Membrane</keyword>
<feature type="transmembrane region" description="Helical" evidence="11">
    <location>
        <begin position="24"/>
        <end position="45"/>
    </location>
</feature>
<evidence type="ECO:0000256" key="6">
    <source>
        <dbReference type="ARBA" id="ARBA00022949"/>
    </source>
</evidence>
<dbReference type="GO" id="GO:0007267">
    <property type="term" value="P:cell-cell signaling"/>
    <property type="evidence" value="ECO:0007669"/>
    <property type="project" value="TreeGrafter"/>
</dbReference>
<dbReference type="SMART" id="SM01089">
    <property type="entry name" value="Connexin_CCC"/>
    <property type="match status" value="1"/>
</dbReference>
<comment type="caution">
    <text evidence="14">The sequence shown here is derived from an EMBL/GenBank/DDBJ whole genome shotgun (WGS) entry which is preliminary data.</text>
</comment>
<protein>
    <recommendedName>
        <fullName evidence="9">Gap junction protein</fullName>
    </recommendedName>
</protein>
<evidence type="ECO:0000313" key="15">
    <source>
        <dbReference type="Proteomes" id="UP001346869"/>
    </source>
</evidence>
<dbReference type="InterPro" id="IPR019570">
    <property type="entry name" value="Connexin_CCC"/>
</dbReference>
<feature type="region of interest" description="Disordered" evidence="10">
    <location>
        <begin position="343"/>
        <end position="378"/>
    </location>
</feature>
<keyword evidence="4 9" id="KW-0812">Transmembrane</keyword>
<evidence type="ECO:0000313" key="14">
    <source>
        <dbReference type="EMBL" id="KAK5850047.1"/>
    </source>
</evidence>
<dbReference type="InterPro" id="IPR038359">
    <property type="entry name" value="Connexin_N_sf"/>
</dbReference>
<dbReference type="GO" id="GO:0005243">
    <property type="term" value="F:gap junction channel activity"/>
    <property type="evidence" value="ECO:0007669"/>
    <property type="project" value="TreeGrafter"/>
</dbReference>
<evidence type="ECO:0000256" key="3">
    <source>
        <dbReference type="ARBA" id="ARBA00022475"/>
    </source>
</evidence>
<name>A0AAN8ACI6_ELEMC</name>